<evidence type="ECO:0000313" key="2">
    <source>
        <dbReference type="WBParaSite" id="ES5_v2.g17607.t1"/>
    </source>
</evidence>
<proteinExistence type="predicted"/>
<protein>
    <submittedName>
        <fullName evidence="2">Uncharacterized protein</fullName>
    </submittedName>
</protein>
<name>A0AC34FK39_9BILA</name>
<dbReference type="Proteomes" id="UP000887579">
    <property type="component" value="Unplaced"/>
</dbReference>
<evidence type="ECO:0000313" key="1">
    <source>
        <dbReference type="Proteomes" id="UP000887579"/>
    </source>
</evidence>
<organism evidence="1 2">
    <name type="scientific">Panagrolaimus sp. ES5</name>
    <dbReference type="NCBI Taxonomy" id="591445"/>
    <lineage>
        <taxon>Eukaryota</taxon>
        <taxon>Metazoa</taxon>
        <taxon>Ecdysozoa</taxon>
        <taxon>Nematoda</taxon>
        <taxon>Chromadorea</taxon>
        <taxon>Rhabditida</taxon>
        <taxon>Tylenchina</taxon>
        <taxon>Panagrolaimomorpha</taxon>
        <taxon>Panagrolaimoidea</taxon>
        <taxon>Panagrolaimidae</taxon>
        <taxon>Panagrolaimus</taxon>
    </lineage>
</organism>
<reference evidence="2" key="1">
    <citation type="submission" date="2022-11" db="UniProtKB">
        <authorList>
            <consortium name="WormBaseParasite"/>
        </authorList>
    </citation>
    <scope>IDENTIFICATION</scope>
</reference>
<dbReference type="WBParaSite" id="ES5_v2.g17607.t1">
    <property type="protein sequence ID" value="ES5_v2.g17607.t1"/>
    <property type="gene ID" value="ES5_v2.g17607"/>
</dbReference>
<accession>A0AC34FK39</accession>
<sequence length="400" mass="45488">MENQRENRWKIALRQISQWKIQVEPIIFVLSLCNTARSVVSPHLMEEKMKRTYFPSSHLEPPDLKKFYNKKIVLWDQNYEYVNLPIACIAGIIYGSYSDQRGRKLPLLIGLISVIIDNIFYMLIWSEKTDISLQWLFLGATIVGLMGDFMLLMSCVNAYLADQFGNKRTLSIRMILVSTIFSLGSFCGSQIVDHLVDVIGGIGTMFVVQGALIITFILSVLILNNPLPMKHQNLNSDTEAVIPGHRRLFLYACFAANFLDQLVFGEEKGLIGKYTLLNPFNWSTHEYAKYKEIRPIVQIIGMIFGLLVLKWAFKFRDTFIIFLAIASMSLSTLIGQTFAISTIAGKLAGIAQTAVLDSIYRETVEWYQGFVWFVMFVISAIAAFLYLIIHIIAKKEDIGT</sequence>